<protein>
    <submittedName>
        <fullName evidence="2">(rape) hypothetical protein</fullName>
    </submittedName>
</protein>
<dbReference type="AlphaFoldDB" id="A0A816TVP2"/>
<name>A0A816TVP2_BRANA</name>
<evidence type="ECO:0000256" key="1">
    <source>
        <dbReference type="SAM" id="SignalP"/>
    </source>
</evidence>
<organism evidence="2">
    <name type="scientific">Brassica napus</name>
    <name type="common">Rape</name>
    <dbReference type="NCBI Taxonomy" id="3708"/>
    <lineage>
        <taxon>Eukaryota</taxon>
        <taxon>Viridiplantae</taxon>
        <taxon>Streptophyta</taxon>
        <taxon>Embryophyta</taxon>
        <taxon>Tracheophyta</taxon>
        <taxon>Spermatophyta</taxon>
        <taxon>Magnoliopsida</taxon>
        <taxon>eudicotyledons</taxon>
        <taxon>Gunneridae</taxon>
        <taxon>Pentapetalae</taxon>
        <taxon>rosids</taxon>
        <taxon>malvids</taxon>
        <taxon>Brassicales</taxon>
        <taxon>Brassicaceae</taxon>
        <taxon>Brassiceae</taxon>
        <taxon>Brassica</taxon>
    </lineage>
</organism>
<gene>
    <name evidence="2" type="ORF">DARMORV10_A05P34590.1</name>
</gene>
<dbReference type="Proteomes" id="UP001295469">
    <property type="component" value="Chromosome A05"/>
</dbReference>
<feature type="signal peptide" evidence="1">
    <location>
        <begin position="1"/>
        <end position="25"/>
    </location>
</feature>
<reference evidence="2" key="1">
    <citation type="submission" date="2021-01" db="EMBL/GenBank/DDBJ databases">
        <authorList>
            <consortium name="Genoscope - CEA"/>
            <person name="William W."/>
        </authorList>
    </citation>
    <scope>NUCLEOTIDE SEQUENCE</scope>
</reference>
<sequence>MVFHDFVLCVLLFSLLVEKFIFIHSEWDDNHFFQFVVTISDMVFMVMVDDNTRQIFVLKPDSSGKELILIALLWKQSPWKPPWKKYIKDGEVQNDEHSHNHN</sequence>
<keyword evidence="1" id="KW-0732">Signal</keyword>
<feature type="chain" id="PRO_5032409649" evidence="1">
    <location>
        <begin position="26"/>
        <end position="102"/>
    </location>
</feature>
<dbReference type="EMBL" id="HG994359">
    <property type="protein sequence ID" value="CAF2101386.1"/>
    <property type="molecule type" value="Genomic_DNA"/>
</dbReference>
<accession>A0A816TVP2</accession>
<evidence type="ECO:0000313" key="2">
    <source>
        <dbReference type="EMBL" id="CAF2101386.1"/>
    </source>
</evidence>
<proteinExistence type="predicted"/>